<proteinExistence type="predicted"/>
<sequence length="46" mass="5026">MQAAMFAFQTAQSLHNAHNAGFVMVFSLHNAGFVMVFPANSINQNL</sequence>
<dbReference type="AlphaFoldDB" id="G5QJZ1"/>
<name>G5QJZ1_SALRU</name>
<gene>
    <name evidence="2" type="ORF">LTSERUB_2964</name>
</gene>
<dbReference type="PATRIC" id="fig|913081.3.peg.2310"/>
<evidence type="ECO:0000313" key="2">
    <source>
        <dbReference type="EMBL" id="EHC87885.1"/>
    </source>
</evidence>
<keyword evidence="1" id="KW-0472">Membrane</keyword>
<comment type="caution">
    <text evidence="2">The sequence shown here is derived from an EMBL/GenBank/DDBJ whole genome shotgun (WGS) entry which is preliminary data.</text>
</comment>
<accession>G5QJZ1</accession>
<evidence type="ECO:0000256" key="1">
    <source>
        <dbReference type="SAM" id="Phobius"/>
    </source>
</evidence>
<keyword evidence="1" id="KW-0812">Transmembrane</keyword>
<keyword evidence="1" id="KW-1133">Transmembrane helix</keyword>
<evidence type="ECO:0000313" key="3">
    <source>
        <dbReference type="Proteomes" id="UP000004903"/>
    </source>
</evidence>
<dbReference type="Proteomes" id="UP000004903">
    <property type="component" value="Unassembled WGS sequence"/>
</dbReference>
<feature type="transmembrane region" description="Helical" evidence="1">
    <location>
        <begin position="20"/>
        <end position="39"/>
    </location>
</feature>
<organism evidence="2 3">
    <name type="scientific">Salmonella enterica subsp. enterica serovar Rubislaw str. A4-653</name>
    <dbReference type="NCBI Taxonomy" id="913081"/>
    <lineage>
        <taxon>Bacteria</taxon>
        <taxon>Pseudomonadati</taxon>
        <taxon>Pseudomonadota</taxon>
        <taxon>Gammaproteobacteria</taxon>
        <taxon>Enterobacterales</taxon>
        <taxon>Enterobacteriaceae</taxon>
        <taxon>Salmonella</taxon>
    </lineage>
</organism>
<protein>
    <submittedName>
        <fullName evidence="2">Uncharacterized protein</fullName>
    </submittedName>
</protein>
<reference evidence="2 3" key="1">
    <citation type="journal article" date="2011" name="BMC Genomics">
        <title>Genome sequencing reveals diversification of virulence factor content and possible host adaptation in distinct subpopulations of Salmonella enterica.</title>
        <authorList>
            <person name="den Bakker H.C."/>
            <person name="Moreno Switt A.I."/>
            <person name="Govoni G."/>
            <person name="Cummings C.A."/>
            <person name="Ranieri M.L."/>
            <person name="Degoricija L."/>
            <person name="Hoelzer K."/>
            <person name="Rodriguez-Rivera L.D."/>
            <person name="Brown S."/>
            <person name="Bolchacova E."/>
            <person name="Furtado M.R."/>
            <person name="Wiedmann M."/>
        </authorList>
    </citation>
    <scope>NUCLEOTIDE SEQUENCE [LARGE SCALE GENOMIC DNA]</scope>
    <source>
        <strain evidence="2 3">A4-653</strain>
    </source>
</reference>
<dbReference type="EMBL" id="AFCT01001080">
    <property type="protein sequence ID" value="EHC87885.1"/>
    <property type="molecule type" value="Genomic_DNA"/>
</dbReference>